<dbReference type="SUPFAM" id="SSF51215">
    <property type="entry name" value="Regulatory protein AraC"/>
    <property type="match status" value="1"/>
</dbReference>
<dbReference type="PANTHER" id="PTHR46796:SF2">
    <property type="entry name" value="TRANSCRIPTIONAL REGULATORY PROTEIN"/>
    <property type="match status" value="1"/>
</dbReference>
<comment type="caution">
    <text evidence="5">The sequence shown here is derived from an EMBL/GenBank/DDBJ whole genome shotgun (WGS) entry which is preliminary data.</text>
</comment>
<evidence type="ECO:0000313" key="6">
    <source>
        <dbReference type="Proteomes" id="UP000318801"/>
    </source>
</evidence>
<dbReference type="PROSITE" id="PS01124">
    <property type="entry name" value="HTH_ARAC_FAMILY_2"/>
    <property type="match status" value="1"/>
</dbReference>
<evidence type="ECO:0000313" key="5">
    <source>
        <dbReference type="EMBL" id="TPW27244.1"/>
    </source>
</evidence>
<dbReference type="SMART" id="SM00342">
    <property type="entry name" value="HTH_ARAC"/>
    <property type="match status" value="1"/>
</dbReference>
<name>A0A506U2I0_9HYPH</name>
<evidence type="ECO:0000259" key="4">
    <source>
        <dbReference type="PROSITE" id="PS01124"/>
    </source>
</evidence>
<keyword evidence="6" id="KW-1185">Reference proteome</keyword>
<evidence type="ECO:0000256" key="3">
    <source>
        <dbReference type="ARBA" id="ARBA00023163"/>
    </source>
</evidence>
<feature type="domain" description="HTH araC/xylS-type" evidence="4">
    <location>
        <begin position="179"/>
        <end position="276"/>
    </location>
</feature>
<dbReference type="Gene3D" id="1.10.10.60">
    <property type="entry name" value="Homeodomain-like"/>
    <property type="match status" value="2"/>
</dbReference>
<dbReference type="PANTHER" id="PTHR46796">
    <property type="entry name" value="HTH-TYPE TRANSCRIPTIONAL ACTIVATOR RHAS-RELATED"/>
    <property type="match status" value="1"/>
</dbReference>
<dbReference type="GO" id="GO:0043565">
    <property type="term" value="F:sequence-specific DNA binding"/>
    <property type="evidence" value="ECO:0007669"/>
    <property type="project" value="InterPro"/>
</dbReference>
<sequence>MTLRRRDRIRLWRDTGLPDGLELLTASCFDHSYPAHFHDEFVVAAFSRGSQRNRILRHDGIAAAGTVMIIHPGEVHTAEAATREEGWDYCAFYPSARLLDRIASDVLGGHGLLDFGSEAMHHDPKVTQDLLRAHRIITGSPDRLERECAAYAAFGGIIARYGRWSHSGGRRTAARADIRRSMDYLQAHFADAISIANVAAVAGLSEYHFMHVFRTCTGLTVHRYLTQIRLNRAKDLLSRGTDAAETALSVGLYDQSHLIRQFRKYYGVTPGTYAAACR</sequence>
<keyword evidence="3" id="KW-0804">Transcription</keyword>
<dbReference type="AlphaFoldDB" id="A0A506U2I0"/>
<dbReference type="Proteomes" id="UP000318801">
    <property type="component" value="Unassembled WGS sequence"/>
</dbReference>
<protein>
    <submittedName>
        <fullName evidence="5">AraC family transcriptional regulator</fullName>
    </submittedName>
</protein>
<reference evidence="5 6" key="1">
    <citation type="submission" date="2019-06" db="EMBL/GenBank/DDBJ databases">
        <authorList>
            <person name="Li M."/>
        </authorList>
    </citation>
    <scope>NUCLEOTIDE SEQUENCE [LARGE SCALE GENOMIC DNA]</scope>
    <source>
        <strain evidence="5 6">BGMRC2036</strain>
    </source>
</reference>
<keyword evidence="2" id="KW-0238">DNA-binding</keyword>
<dbReference type="GO" id="GO:0003700">
    <property type="term" value="F:DNA-binding transcription factor activity"/>
    <property type="evidence" value="ECO:0007669"/>
    <property type="project" value="InterPro"/>
</dbReference>
<dbReference type="SUPFAM" id="SSF46689">
    <property type="entry name" value="Homeodomain-like"/>
    <property type="match status" value="2"/>
</dbReference>
<dbReference type="InterPro" id="IPR014710">
    <property type="entry name" value="RmlC-like_jellyroll"/>
</dbReference>
<dbReference type="InterPro" id="IPR009057">
    <property type="entry name" value="Homeodomain-like_sf"/>
</dbReference>
<dbReference type="InterPro" id="IPR037923">
    <property type="entry name" value="HTH-like"/>
</dbReference>
<gene>
    <name evidence="5" type="ORF">FJU08_20785</name>
</gene>
<organism evidence="5 6">
    <name type="scientific">Martelella alba</name>
    <dbReference type="NCBI Taxonomy" id="2590451"/>
    <lineage>
        <taxon>Bacteria</taxon>
        <taxon>Pseudomonadati</taxon>
        <taxon>Pseudomonadota</taxon>
        <taxon>Alphaproteobacteria</taxon>
        <taxon>Hyphomicrobiales</taxon>
        <taxon>Aurantimonadaceae</taxon>
        <taxon>Martelella</taxon>
    </lineage>
</organism>
<accession>A0A506U2I0</accession>
<keyword evidence="1" id="KW-0805">Transcription regulation</keyword>
<dbReference type="InterPro" id="IPR003313">
    <property type="entry name" value="AraC-bd"/>
</dbReference>
<dbReference type="OrthoDB" id="9809338at2"/>
<dbReference type="InterPro" id="IPR050204">
    <property type="entry name" value="AraC_XylS_family_regulators"/>
</dbReference>
<dbReference type="Pfam" id="PF12833">
    <property type="entry name" value="HTH_18"/>
    <property type="match status" value="1"/>
</dbReference>
<evidence type="ECO:0000256" key="1">
    <source>
        <dbReference type="ARBA" id="ARBA00023015"/>
    </source>
</evidence>
<proteinExistence type="predicted"/>
<dbReference type="InterPro" id="IPR018060">
    <property type="entry name" value="HTH_AraC"/>
</dbReference>
<dbReference type="Pfam" id="PF02311">
    <property type="entry name" value="AraC_binding"/>
    <property type="match status" value="1"/>
</dbReference>
<dbReference type="EMBL" id="VHLG01000019">
    <property type="protein sequence ID" value="TPW27244.1"/>
    <property type="molecule type" value="Genomic_DNA"/>
</dbReference>
<evidence type="ECO:0000256" key="2">
    <source>
        <dbReference type="ARBA" id="ARBA00023125"/>
    </source>
</evidence>
<dbReference type="Gene3D" id="2.60.120.10">
    <property type="entry name" value="Jelly Rolls"/>
    <property type="match status" value="1"/>
</dbReference>